<feature type="region of interest" description="Disordered" evidence="1">
    <location>
        <begin position="304"/>
        <end position="324"/>
    </location>
</feature>
<reference evidence="2" key="1">
    <citation type="submission" date="2014-09" db="EMBL/GenBank/DDBJ databases">
        <title>Genome sequence of the luminous mushroom Mycena chlorophos for searching fungal bioluminescence genes.</title>
        <authorList>
            <person name="Tanaka Y."/>
            <person name="Kasuga D."/>
            <person name="Oba Y."/>
            <person name="Hase S."/>
            <person name="Sato K."/>
            <person name="Oba Y."/>
            <person name="Sakakibara Y."/>
        </authorList>
    </citation>
    <scope>NUCLEOTIDE SEQUENCE</scope>
</reference>
<evidence type="ECO:0000256" key="1">
    <source>
        <dbReference type="SAM" id="MobiDB-lite"/>
    </source>
</evidence>
<evidence type="ECO:0000313" key="3">
    <source>
        <dbReference type="Proteomes" id="UP000815677"/>
    </source>
</evidence>
<feature type="region of interest" description="Disordered" evidence="1">
    <location>
        <begin position="163"/>
        <end position="225"/>
    </location>
</feature>
<dbReference type="Proteomes" id="UP000815677">
    <property type="component" value="Unassembled WGS sequence"/>
</dbReference>
<dbReference type="Gene3D" id="3.40.50.300">
    <property type="entry name" value="P-loop containing nucleotide triphosphate hydrolases"/>
    <property type="match status" value="1"/>
</dbReference>
<dbReference type="EMBL" id="DF848977">
    <property type="protein sequence ID" value="GAT55345.1"/>
    <property type="molecule type" value="Genomic_DNA"/>
</dbReference>
<evidence type="ECO:0000313" key="2">
    <source>
        <dbReference type="EMBL" id="GAT55345.1"/>
    </source>
</evidence>
<sequence>MDAIAASLALELVQKLRFHPINNYCIREHDPAVALPVGLDGWHLTRAALDLRPDPALAHKRRANRLTKRHVETGICPDAEEAGKRAEGNDLPNRRFMIENMLANKIQKFSSWPAMSPLAATSTPPGLDSSSERSAGACAPAYLPLAKAREWFAKGKADSSVAEAVQSASPSPKRARHHAENRSVASPSKLVPQPLPLGMEKLQLRRKPSDLAAEDGDGRKARLNKSPRTESGFVDLKYIEWTSRWVVSCRHISVKYIVFEPSHFINRQKIQVAHPEFQGPSKVVDLPSIVDSLDLSLRNNSARPAGAQVESMGIPGPVMRGREARPVPIDNLDRAVEGEQDVGETQIPVDYPSLLEDLGNPAERLDVRPGDKFGTGNVLHHGDEPASIGFRQGVAEEDEGWREARICGYFVSCCSILF</sequence>
<gene>
    <name evidence="2" type="ORF">MCHLO_12125</name>
</gene>
<proteinExistence type="predicted"/>
<protein>
    <submittedName>
        <fullName evidence="2">Uncharacterized protein</fullName>
    </submittedName>
</protein>
<accession>A0ABQ0LW89</accession>
<dbReference type="InterPro" id="IPR027417">
    <property type="entry name" value="P-loop_NTPase"/>
</dbReference>
<keyword evidence="3" id="KW-1185">Reference proteome</keyword>
<name>A0ABQ0LW89_MYCCL</name>
<organism evidence="2 3">
    <name type="scientific">Mycena chlorophos</name>
    <name type="common">Agaric fungus</name>
    <name type="synonym">Agaricus chlorophos</name>
    <dbReference type="NCBI Taxonomy" id="658473"/>
    <lineage>
        <taxon>Eukaryota</taxon>
        <taxon>Fungi</taxon>
        <taxon>Dikarya</taxon>
        <taxon>Basidiomycota</taxon>
        <taxon>Agaricomycotina</taxon>
        <taxon>Agaricomycetes</taxon>
        <taxon>Agaricomycetidae</taxon>
        <taxon>Agaricales</taxon>
        <taxon>Marasmiineae</taxon>
        <taxon>Mycenaceae</taxon>
        <taxon>Mycena</taxon>
    </lineage>
</organism>